<keyword evidence="4" id="KW-0949">S-adenosyl-L-methionine</keyword>
<dbReference type="STRING" id="694430.Natoc_2716"/>
<dbReference type="Pfam" id="PF18093">
    <property type="entry name" value="Trm5_N"/>
    <property type="match status" value="1"/>
</dbReference>
<proteinExistence type="predicted"/>
<keyword evidence="1" id="KW-0963">Cytoplasm</keyword>
<dbReference type="Gene3D" id="3.30.70.2580">
    <property type="match status" value="1"/>
</dbReference>
<evidence type="ECO:0000259" key="7">
    <source>
        <dbReference type="PROSITE" id="PS51684"/>
    </source>
</evidence>
<evidence type="ECO:0000313" key="8">
    <source>
        <dbReference type="EMBL" id="AGB38476.1"/>
    </source>
</evidence>
<dbReference type="PANTHER" id="PTHR23245">
    <property type="entry name" value="TRNA METHYLTRANSFERASE"/>
    <property type="match status" value="1"/>
</dbReference>
<dbReference type="EC" id="2.1.1.-" evidence="8"/>
<dbReference type="GeneID" id="14403103"/>
<evidence type="ECO:0000256" key="3">
    <source>
        <dbReference type="ARBA" id="ARBA00022679"/>
    </source>
</evidence>
<feature type="compositionally biased region" description="Basic and acidic residues" evidence="6">
    <location>
        <begin position="168"/>
        <end position="184"/>
    </location>
</feature>
<dbReference type="PROSITE" id="PS51684">
    <property type="entry name" value="SAM_MT_TRM5_TYW2"/>
    <property type="match status" value="1"/>
</dbReference>
<dbReference type="InterPro" id="IPR056744">
    <property type="entry name" value="TRM5/TYW2-like_N"/>
</dbReference>
<organism evidence="8 9">
    <name type="scientific">Natronococcus occultus SP4</name>
    <dbReference type="NCBI Taxonomy" id="694430"/>
    <lineage>
        <taxon>Archaea</taxon>
        <taxon>Methanobacteriati</taxon>
        <taxon>Methanobacteriota</taxon>
        <taxon>Stenosarchaea group</taxon>
        <taxon>Halobacteria</taxon>
        <taxon>Halobacteriales</taxon>
        <taxon>Natrialbaceae</taxon>
        <taxon>Natronococcus</taxon>
    </lineage>
</organism>
<keyword evidence="9" id="KW-1185">Reference proteome</keyword>
<dbReference type="Gene3D" id="3.30.300.110">
    <property type="entry name" value="Met-10+ protein-like domains"/>
    <property type="match status" value="1"/>
</dbReference>
<dbReference type="GO" id="GO:0005737">
    <property type="term" value="C:cytoplasm"/>
    <property type="evidence" value="ECO:0007669"/>
    <property type="project" value="TreeGrafter"/>
</dbReference>
<dbReference type="OrthoDB" id="8079at2157"/>
<evidence type="ECO:0000313" key="9">
    <source>
        <dbReference type="Proteomes" id="UP000010878"/>
    </source>
</evidence>
<dbReference type="EMBL" id="CP003929">
    <property type="protein sequence ID" value="AGB38476.1"/>
    <property type="molecule type" value="Genomic_DNA"/>
</dbReference>
<feature type="region of interest" description="Disordered" evidence="6">
    <location>
        <begin position="168"/>
        <end position="190"/>
    </location>
</feature>
<evidence type="ECO:0000256" key="4">
    <source>
        <dbReference type="ARBA" id="ARBA00022691"/>
    </source>
</evidence>
<accession>L0K0E4</accession>
<dbReference type="InterPro" id="IPR056743">
    <property type="entry name" value="TRM5-TYW2-like_MTfase"/>
</dbReference>
<keyword evidence="2 8" id="KW-0489">Methyltransferase</keyword>
<reference evidence="8 9" key="1">
    <citation type="submission" date="2012-11" db="EMBL/GenBank/DDBJ databases">
        <title>FINISHED of Natronococcus occultus SP4, DSM 3396.</title>
        <authorList>
            <consortium name="DOE Joint Genome Institute"/>
            <person name="Eisen J."/>
            <person name="Huntemann M."/>
            <person name="Wei C.-L."/>
            <person name="Han J."/>
            <person name="Detter J.C."/>
            <person name="Han C."/>
            <person name="Tapia R."/>
            <person name="Chen A."/>
            <person name="Kyrpides N."/>
            <person name="Mavromatis K."/>
            <person name="Markowitz V."/>
            <person name="Szeto E."/>
            <person name="Ivanova N."/>
            <person name="Mikhailova N."/>
            <person name="Ovchinnikova G."/>
            <person name="Pagani I."/>
            <person name="Pati A."/>
            <person name="Goodwin L."/>
            <person name="Nordberg H.P."/>
            <person name="Cantor M.N."/>
            <person name="Hua S.X."/>
            <person name="Woyke T."/>
            <person name="Eisen J."/>
            <person name="Klenk H.-P."/>
            <person name="Klenk H.-P."/>
        </authorList>
    </citation>
    <scope>NUCLEOTIDE SEQUENCE [LARGE SCALE GENOMIC DNA]</scope>
    <source>
        <strain evidence="8 9">SP4</strain>
    </source>
</reference>
<evidence type="ECO:0000256" key="5">
    <source>
        <dbReference type="ARBA" id="ARBA00022694"/>
    </source>
</evidence>
<dbReference type="CDD" id="cd02440">
    <property type="entry name" value="AdoMet_MTases"/>
    <property type="match status" value="1"/>
</dbReference>
<dbReference type="eggNOG" id="arCOG00033">
    <property type="taxonomic scope" value="Archaea"/>
</dbReference>
<evidence type="ECO:0000256" key="2">
    <source>
        <dbReference type="ARBA" id="ARBA00022603"/>
    </source>
</evidence>
<dbReference type="InterPro" id="IPR029063">
    <property type="entry name" value="SAM-dependent_MTases_sf"/>
</dbReference>
<sequence>MEVPCVRVEREDGERTRATLAEADLIDDDYEITVADGWLYVPVTDPDGVPDEYVLVERAVDERRTQTTPAELLEFEPSYERLGRAALLDEDDPDRARAIAEAILESDLPVETVLNKASKVKGETRVRDWELLAGAGTEVVHREYGCEFALDLAEVYFSPRLATERHRVAEQVRSEESRSSERARQGPGASAERAFDMFAGVGPFVIPFAKRGADCVGVDVNETAVEYLRENARRNDVADRVTAIRDDVREVASEYEDWADRLVMNLPHSADEFLASAVTIAGEDCTLHYYDIQHEDDPFGPGERAIREAAEPEYEVTVETRHTVRSYAPHELNVCLDVRLER</sequence>
<dbReference type="PANTHER" id="PTHR23245:SF36">
    <property type="entry name" value="TRNA (GUANINE(37)-N1)-METHYLTRANSFERASE"/>
    <property type="match status" value="1"/>
</dbReference>
<keyword evidence="5" id="KW-0819">tRNA processing</keyword>
<keyword evidence="3 8" id="KW-0808">Transferase</keyword>
<name>L0K0E4_9EURY</name>
<dbReference type="SUPFAM" id="SSF53335">
    <property type="entry name" value="S-adenosyl-L-methionine-dependent methyltransferases"/>
    <property type="match status" value="1"/>
</dbReference>
<gene>
    <name evidence="8" type="ORF">Natoc_2716</name>
</gene>
<dbReference type="Gene3D" id="3.40.50.150">
    <property type="entry name" value="Vaccinia Virus protein VP39"/>
    <property type="match status" value="1"/>
</dbReference>
<dbReference type="HOGENOM" id="CLU_022610_0_1_2"/>
<evidence type="ECO:0000256" key="6">
    <source>
        <dbReference type="SAM" id="MobiDB-lite"/>
    </source>
</evidence>
<dbReference type="KEGG" id="nou:Natoc_2716"/>
<feature type="domain" description="SAM-dependent methyltransferase TRM5/TYW2-type" evidence="7">
    <location>
        <begin position="79"/>
        <end position="342"/>
    </location>
</feature>
<dbReference type="GO" id="GO:0008175">
    <property type="term" value="F:tRNA methyltransferase activity"/>
    <property type="evidence" value="ECO:0007669"/>
    <property type="project" value="TreeGrafter"/>
</dbReference>
<dbReference type="RefSeq" id="WP_015321916.1">
    <property type="nucleotide sequence ID" value="NC_019974.1"/>
</dbReference>
<protein>
    <submittedName>
        <fullName evidence="8">Putative methyltransferase</fullName>
        <ecNumber evidence="8">2.1.1.-</ecNumber>
    </submittedName>
</protein>
<dbReference type="Pfam" id="PF25133">
    <property type="entry name" value="TYW2_N_2"/>
    <property type="match status" value="1"/>
</dbReference>
<evidence type="ECO:0000256" key="1">
    <source>
        <dbReference type="ARBA" id="ARBA00022490"/>
    </source>
</evidence>
<dbReference type="Proteomes" id="UP000010878">
    <property type="component" value="Chromosome"/>
</dbReference>
<dbReference type="InterPro" id="IPR040601">
    <property type="entry name" value="Trm5a/b_N"/>
</dbReference>
<dbReference type="AlphaFoldDB" id="L0K0E4"/>
<dbReference type="GO" id="GO:0002939">
    <property type="term" value="P:tRNA N1-guanine methylation"/>
    <property type="evidence" value="ECO:0007669"/>
    <property type="project" value="TreeGrafter"/>
</dbReference>
<dbReference type="InterPro" id="IPR030382">
    <property type="entry name" value="MeTrfase_TRM5/TYW2"/>
</dbReference>
<dbReference type="Pfam" id="PF02475">
    <property type="entry name" value="TRM5-TYW2_MTfase"/>
    <property type="match status" value="1"/>
</dbReference>